<evidence type="ECO:0000256" key="6">
    <source>
        <dbReference type="SAM" id="Coils"/>
    </source>
</evidence>
<comment type="similarity">
    <text evidence="2">Belongs to the fl(2)d family.</text>
</comment>
<name>A0A3M7SB76_BRAPC</name>
<proteinExistence type="inferred from homology"/>
<sequence>MNEEKSKIGDFELENLTKDELIAEYRKLSAYATGIEEREKKQLMEIAKLKNIILMNYANSKESDGNSQISDNDQSCSSQTKSCLVDPTINAVIIQLKKDLEETRKKKEELEVELNSTKFTPESQLTKRLMYKCRKLLTENEELGKIISSGNVAQLEHDLAYHKQLLNETCENEQNLNSFLMEIDSQMDAMQATILQLKEKLDQKDLIDTNNKNDCMET</sequence>
<dbReference type="AlphaFoldDB" id="A0A3M7SB76"/>
<dbReference type="GO" id="GO:0016556">
    <property type="term" value="P:mRNA modification"/>
    <property type="evidence" value="ECO:0007669"/>
    <property type="project" value="InterPro"/>
</dbReference>
<dbReference type="GO" id="GO:0005634">
    <property type="term" value="C:nucleus"/>
    <property type="evidence" value="ECO:0007669"/>
    <property type="project" value="UniProtKB-SubCell"/>
</dbReference>
<protein>
    <submittedName>
        <fullName evidence="7">Pre-mRNA-splicing regulator WTAP</fullName>
    </submittedName>
</protein>
<dbReference type="InterPro" id="IPR033757">
    <property type="entry name" value="WTAP"/>
</dbReference>
<reference evidence="7 8" key="1">
    <citation type="journal article" date="2018" name="Sci. Rep.">
        <title>Genomic signatures of local adaptation to the degree of environmental predictability in rotifers.</title>
        <authorList>
            <person name="Franch-Gras L."/>
            <person name="Hahn C."/>
            <person name="Garcia-Roger E.M."/>
            <person name="Carmona M.J."/>
            <person name="Serra M."/>
            <person name="Gomez A."/>
        </authorList>
    </citation>
    <scope>NUCLEOTIDE SEQUENCE [LARGE SCALE GENOMIC DNA]</scope>
    <source>
        <strain evidence="7">HYR1</strain>
    </source>
</reference>
<dbReference type="PANTHER" id="PTHR15217">
    <property type="entry name" value="WILMS' TUMOR 1-ASSOCIATING PROTEIN"/>
    <property type="match status" value="1"/>
</dbReference>
<dbReference type="GO" id="GO:0008380">
    <property type="term" value="P:RNA splicing"/>
    <property type="evidence" value="ECO:0007669"/>
    <property type="project" value="UniProtKB-KW"/>
</dbReference>
<dbReference type="OrthoDB" id="3366661at2759"/>
<dbReference type="PANTHER" id="PTHR15217:SF0">
    <property type="entry name" value="PRE-MRNA-SPLICING REGULATOR WTAP"/>
    <property type="match status" value="1"/>
</dbReference>
<keyword evidence="6" id="KW-0175">Coiled coil</keyword>
<evidence type="ECO:0000313" key="8">
    <source>
        <dbReference type="Proteomes" id="UP000276133"/>
    </source>
</evidence>
<feature type="coiled-coil region" evidence="6">
    <location>
        <begin position="93"/>
        <end position="120"/>
    </location>
</feature>
<organism evidence="7 8">
    <name type="scientific">Brachionus plicatilis</name>
    <name type="common">Marine rotifer</name>
    <name type="synonym">Brachionus muelleri</name>
    <dbReference type="NCBI Taxonomy" id="10195"/>
    <lineage>
        <taxon>Eukaryota</taxon>
        <taxon>Metazoa</taxon>
        <taxon>Spiralia</taxon>
        <taxon>Gnathifera</taxon>
        <taxon>Rotifera</taxon>
        <taxon>Eurotatoria</taxon>
        <taxon>Monogononta</taxon>
        <taxon>Pseudotrocha</taxon>
        <taxon>Ploima</taxon>
        <taxon>Brachionidae</taxon>
        <taxon>Brachionus</taxon>
    </lineage>
</organism>
<keyword evidence="5" id="KW-0539">Nucleus</keyword>
<evidence type="ECO:0000256" key="4">
    <source>
        <dbReference type="ARBA" id="ARBA00023187"/>
    </source>
</evidence>
<dbReference type="Pfam" id="PF17098">
    <property type="entry name" value="Wtap"/>
    <property type="match status" value="1"/>
</dbReference>
<keyword evidence="8" id="KW-1185">Reference proteome</keyword>
<evidence type="ECO:0000256" key="3">
    <source>
        <dbReference type="ARBA" id="ARBA00022664"/>
    </source>
</evidence>
<gene>
    <name evidence="7" type="ORF">BpHYR1_024693</name>
</gene>
<comment type="caution">
    <text evidence="7">The sequence shown here is derived from an EMBL/GenBank/DDBJ whole genome shotgun (WGS) entry which is preliminary data.</text>
</comment>
<dbReference type="EMBL" id="REGN01001705">
    <property type="protein sequence ID" value="RNA33063.1"/>
    <property type="molecule type" value="Genomic_DNA"/>
</dbReference>
<evidence type="ECO:0000256" key="5">
    <source>
        <dbReference type="ARBA" id="ARBA00023242"/>
    </source>
</evidence>
<dbReference type="STRING" id="10195.A0A3M7SB76"/>
<keyword evidence="4" id="KW-0508">mRNA splicing</keyword>
<accession>A0A3M7SB76</accession>
<dbReference type="Proteomes" id="UP000276133">
    <property type="component" value="Unassembled WGS sequence"/>
</dbReference>
<dbReference type="GO" id="GO:0000381">
    <property type="term" value="P:regulation of alternative mRNA splicing, via spliceosome"/>
    <property type="evidence" value="ECO:0007669"/>
    <property type="project" value="InterPro"/>
</dbReference>
<comment type="subcellular location">
    <subcellularLocation>
        <location evidence="1">Nucleus</location>
    </subcellularLocation>
</comment>
<evidence type="ECO:0000256" key="1">
    <source>
        <dbReference type="ARBA" id="ARBA00004123"/>
    </source>
</evidence>
<evidence type="ECO:0000256" key="2">
    <source>
        <dbReference type="ARBA" id="ARBA00010313"/>
    </source>
</evidence>
<evidence type="ECO:0000313" key="7">
    <source>
        <dbReference type="EMBL" id="RNA33063.1"/>
    </source>
</evidence>
<keyword evidence="3" id="KW-0507">mRNA processing</keyword>
<dbReference type="GO" id="GO:0006397">
    <property type="term" value="P:mRNA processing"/>
    <property type="evidence" value="ECO:0007669"/>
    <property type="project" value="UniProtKB-KW"/>
</dbReference>